<name>A0A1F6GFB5_9PROT</name>
<accession>A0A1F6GFB5</accession>
<evidence type="ECO:0000256" key="2">
    <source>
        <dbReference type="ARBA" id="ARBA00023315"/>
    </source>
</evidence>
<sequence>MKFVWALGLFILPWTTLAFEGAGAFKNIETQMGFGPRYVTSEGQKKARAWLKKEVGQLAEVAEVHAWKHQDAHGKVYALENLIFRFNPQAKRRVILGSHYDSRHYPDQDETDPYAPFLGANDGASGVAVLVELARDLRRDAKNWDFGVDLIFFDAEEGELDPKPRRWRPIGSIQFAEELGKYYPKAKPELAIVIDMVCDKDLQLKLEQFSIDSASGEVWRLWQIGSKHSPGFIPEMGYRIYDDHWALIQKGIPSMLLIDFDYPPFHTQKDLIDQCSIQSLEAVGQTLLEFLKGKR</sequence>
<dbReference type="STRING" id="1817772.A2527_00790"/>
<feature type="chain" id="PRO_5009524654" description="Peptidase M28 domain-containing protein" evidence="3">
    <location>
        <begin position="19"/>
        <end position="295"/>
    </location>
</feature>
<evidence type="ECO:0000256" key="1">
    <source>
        <dbReference type="ARBA" id="ARBA00022679"/>
    </source>
</evidence>
<evidence type="ECO:0000259" key="4">
    <source>
        <dbReference type="Pfam" id="PF04389"/>
    </source>
</evidence>
<keyword evidence="2" id="KW-0012">Acyltransferase</keyword>
<proteinExistence type="predicted"/>
<evidence type="ECO:0000256" key="3">
    <source>
        <dbReference type="SAM" id="SignalP"/>
    </source>
</evidence>
<feature type="domain" description="Peptidase M28" evidence="4">
    <location>
        <begin position="81"/>
        <end position="290"/>
    </location>
</feature>
<keyword evidence="1" id="KW-0808">Transferase</keyword>
<dbReference type="PANTHER" id="PTHR12283">
    <property type="entry name" value="GLUTAMINYL-PEPTIDE CYCLOTRANSFERASE"/>
    <property type="match status" value="1"/>
</dbReference>
<reference evidence="5 6" key="1">
    <citation type="journal article" date="2016" name="Nat. Commun.">
        <title>Thousands of microbial genomes shed light on interconnected biogeochemical processes in an aquifer system.</title>
        <authorList>
            <person name="Anantharaman K."/>
            <person name="Brown C.T."/>
            <person name="Hug L.A."/>
            <person name="Sharon I."/>
            <person name="Castelle C.J."/>
            <person name="Probst A.J."/>
            <person name="Thomas B.C."/>
            <person name="Singh A."/>
            <person name="Wilkins M.J."/>
            <person name="Karaoz U."/>
            <person name="Brodie E.L."/>
            <person name="Williams K.H."/>
            <person name="Hubbard S.S."/>
            <person name="Banfield J.F."/>
        </authorList>
    </citation>
    <scope>NUCLEOTIDE SEQUENCE [LARGE SCALE GENOMIC DNA]</scope>
</reference>
<protein>
    <recommendedName>
        <fullName evidence="4">Peptidase M28 domain-containing protein</fullName>
    </recommendedName>
</protein>
<dbReference type="EMBL" id="MFNE01000009">
    <property type="protein sequence ID" value="OGG96815.1"/>
    <property type="molecule type" value="Genomic_DNA"/>
</dbReference>
<dbReference type="InterPro" id="IPR040234">
    <property type="entry name" value="QC/QCL"/>
</dbReference>
<dbReference type="PANTHER" id="PTHR12283:SF6">
    <property type="entry name" value="GLUTAMINYL-PEPTIDE CYCLOTRANSFERASE-RELATED"/>
    <property type="match status" value="1"/>
</dbReference>
<dbReference type="AlphaFoldDB" id="A0A1F6GFB5"/>
<evidence type="ECO:0000313" key="5">
    <source>
        <dbReference type="EMBL" id="OGG96815.1"/>
    </source>
</evidence>
<comment type="caution">
    <text evidence="5">The sequence shown here is derived from an EMBL/GenBank/DDBJ whole genome shotgun (WGS) entry which is preliminary data.</text>
</comment>
<dbReference type="SUPFAM" id="SSF53187">
    <property type="entry name" value="Zn-dependent exopeptidases"/>
    <property type="match status" value="1"/>
</dbReference>
<organism evidence="5 6">
    <name type="scientific">Candidatus Lambdaproteobacteria bacterium RIFOXYD2_FULL_50_16</name>
    <dbReference type="NCBI Taxonomy" id="1817772"/>
    <lineage>
        <taxon>Bacteria</taxon>
        <taxon>Pseudomonadati</taxon>
        <taxon>Pseudomonadota</taxon>
        <taxon>Candidatus Lambdaproteobacteria</taxon>
    </lineage>
</organism>
<dbReference type="Gene3D" id="3.40.630.10">
    <property type="entry name" value="Zn peptidases"/>
    <property type="match status" value="1"/>
</dbReference>
<dbReference type="GO" id="GO:0016603">
    <property type="term" value="F:glutaminyl-peptide cyclotransferase activity"/>
    <property type="evidence" value="ECO:0007669"/>
    <property type="project" value="TreeGrafter"/>
</dbReference>
<keyword evidence="3" id="KW-0732">Signal</keyword>
<feature type="signal peptide" evidence="3">
    <location>
        <begin position="1"/>
        <end position="18"/>
    </location>
</feature>
<gene>
    <name evidence="5" type="ORF">A2527_00790</name>
</gene>
<dbReference type="Pfam" id="PF04389">
    <property type="entry name" value="Peptidase_M28"/>
    <property type="match status" value="1"/>
</dbReference>
<dbReference type="InterPro" id="IPR007484">
    <property type="entry name" value="Peptidase_M28"/>
</dbReference>
<dbReference type="GO" id="GO:0008270">
    <property type="term" value="F:zinc ion binding"/>
    <property type="evidence" value="ECO:0007669"/>
    <property type="project" value="TreeGrafter"/>
</dbReference>
<evidence type="ECO:0000313" key="6">
    <source>
        <dbReference type="Proteomes" id="UP000178449"/>
    </source>
</evidence>
<dbReference type="Proteomes" id="UP000178449">
    <property type="component" value="Unassembled WGS sequence"/>
</dbReference>